<sequence length="452" mass="51263">MDDLISVLLLGGIIGVVGIFAYYVVRTYLVPKRVEELAEMIKQGHTGPAISKLTKMIEENERDPYLHFLLGEAYSKQNDLQGAANEYRQTIKIGKWGAQVKEAAVRSRLAKIYMTNRNYDEAKKEYLILTRLDGTNNENFYQVGVLFETAGLNDKALPYFKQSAKLKPTHADSFHHIGIIEYNFGNVNDAKMALTEAVKLNGNLHGAHYYLGMCLKNQKDYDWAVKEFELASKDENFKGRALLAKGLCLMEKGQLPTAQVELEKGLLTAPKGSELELNLRYAIGACAERKRDFHTAIANWERITDVNPKFRDVAEKLKAYEEFRTDDTIKDFMIAPPGKFEAQTRAIVEAMTFKVVDLNVVDDSEVHILATEEEGNRRNSKKSNRLIYILRTTDLVPERTVRQLHEEMRSKGANKGACISTSDFSSQAHAFIQSRPIELYDRKQLIALLRAI</sequence>
<dbReference type="SUPFAM" id="SSF48452">
    <property type="entry name" value="TPR-like"/>
    <property type="match status" value="2"/>
</dbReference>
<dbReference type="GO" id="GO:0009307">
    <property type="term" value="P:DNA restriction-modification system"/>
    <property type="evidence" value="ECO:0007669"/>
    <property type="project" value="InterPro"/>
</dbReference>
<evidence type="ECO:0000313" key="6">
    <source>
        <dbReference type="EMBL" id="AFM11318.1"/>
    </source>
</evidence>
<keyword evidence="6" id="KW-0540">Nuclease</keyword>
<dbReference type="STRING" id="869212.Turpa_0666"/>
<dbReference type="InterPro" id="IPR050498">
    <property type="entry name" value="Ycf3"/>
</dbReference>
<dbReference type="Gene3D" id="1.25.40.10">
    <property type="entry name" value="Tetratricopeptide repeat domain"/>
    <property type="match status" value="2"/>
</dbReference>
<keyword evidence="6" id="KW-0255">Endonuclease</keyword>
<evidence type="ECO:0000259" key="5">
    <source>
        <dbReference type="Pfam" id="PF04471"/>
    </source>
</evidence>
<evidence type="ECO:0000256" key="2">
    <source>
        <dbReference type="ARBA" id="ARBA00022803"/>
    </source>
</evidence>
<feature type="domain" description="Restriction endonuclease type IV Mrr" evidence="5">
    <location>
        <begin position="337"/>
        <end position="449"/>
    </location>
</feature>
<dbReference type="Gene3D" id="3.40.1350.10">
    <property type="match status" value="1"/>
</dbReference>
<dbReference type="SMART" id="SM00028">
    <property type="entry name" value="TPR"/>
    <property type="match status" value="7"/>
</dbReference>
<organism evidence="6 7">
    <name type="scientific">Turneriella parva (strain ATCC BAA-1111 / DSM 21527 / NCTC 11395 / H)</name>
    <name type="common">Leptospira parva</name>
    <dbReference type="NCBI Taxonomy" id="869212"/>
    <lineage>
        <taxon>Bacteria</taxon>
        <taxon>Pseudomonadati</taxon>
        <taxon>Spirochaetota</taxon>
        <taxon>Spirochaetia</taxon>
        <taxon>Leptospirales</taxon>
        <taxon>Leptospiraceae</taxon>
        <taxon>Turneriella</taxon>
    </lineage>
</organism>
<dbReference type="InterPro" id="IPR011856">
    <property type="entry name" value="tRNA_endonuc-like_dom_sf"/>
</dbReference>
<dbReference type="InterPro" id="IPR007560">
    <property type="entry name" value="Restrct_endonuc_IV_Mrr"/>
</dbReference>
<dbReference type="HOGENOM" id="CLU_048872_0_0_12"/>
<evidence type="ECO:0000256" key="3">
    <source>
        <dbReference type="PROSITE-ProRule" id="PRU00339"/>
    </source>
</evidence>
<dbReference type="GO" id="GO:0004519">
    <property type="term" value="F:endonuclease activity"/>
    <property type="evidence" value="ECO:0007669"/>
    <property type="project" value="UniProtKB-KW"/>
</dbReference>
<keyword evidence="4" id="KW-1133">Transmembrane helix</keyword>
<dbReference type="AlphaFoldDB" id="I4B211"/>
<dbReference type="OrthoDB" id="334344at2"/>
<dbReference type="InterPro" id="IPR011990">
    <property type="entry name" value="TPR-like_helical_dom_sf"/>
</dbReference>
<dbReference type="EMBL" id="CP002959">
    <property type="protein sequence ID" value="AFM11318.1"/>
    <property type="molecule type" value="Genomic_DNA"/>
</dbReference>
<dbReference type="GO" id="GO:0003677">
    <property type="term" value="F:DNA binding"/>
    <property type="evidence" value="ECO:0007669"/>
    <property type="project" value="InterPro"/>
</dbReference>
<gene>
    <name evidence="6" type="ordered locus">Turpa_0666</name>
</gene>
<feature type="repeat" description="TPR" evidence="3">
    <location>
        <begin position="137"/>
        <end position="170"/>
    </location>
</feature>
<evidence type="ECO:0000256" key="1">
    <source>
        <dbReference type="ARBA" id="ARBA00022737"/>
    </source>
</evidence>
<keyword evidence="6" id="KW-0378">Hydrolase</keyword>
<keyword evidence="4" id="KW-0812">Transmembrane</keyword>
<proteinExistence type="predicted"/>
<dbReference type="Pfam" id="PF04471">
    <property type="entry name" value="Mrr_cat"/>
    <property type="match status" value="1"/>
</dbReference>
<evidence type="ECO:0000256" key="4">
    <source>
        <dbReference type="SAM" id="Phobius"/>
    </source>
</evidence>
<dbReference type="Pfam" id="PF13432">
    <property type="entry name" value="TPR_16"/>
    <property type="match status" value="1"/>
</dbReference>
<keyword evidence="1" id="KW-0677">Repeat</keyword>
<dbReference type="RefSeq" id="WP_014801836.1">
    <property type="nucleotide sequence ID" value="NC_018020.1"/>
</dbReference>
<accession>I4B211</accession>
<keyword evidence="7" id="KW-1185">Reference proteome</keyword>
<dbReference type="PROSITE" id="PS50005">
    <property type="entry name" value="TPR"/>
    <property type="match status" value="1"/>
</dbReference>
<protein>
    <submittedName>
        <fullName evidence="6">Restriction endonuclease</fullName>
    </submittedName>
</protein>
<dbReference type="KEGG" id="tpx:Turpa_0666"/>
<dbReference type="Proteomes" id="UP000006048">
    <property type="component" value="Chromosome"/>
</dbReference>
<feature type="transmembrane region" description="Helical" evidence="4">
    <location>
        <begin position="6"/>
        <end position="25"/>
    </location>
</feature>
<keyword evidence="4" id="KW-0472">Membrane</keyword>
<reference evidence="6 7" key="1">
    <citation type="submission" date="2012-06" db="EMBL/GenBank/DDBJ databases">
        <title>The complete chromosome of genome of Turneriella parva DSM 21527.</title>
        <authorList>
            <consortium name="US DOE Joint Genome Institute (JGI-PGF)"/>
            <person name="Lucas S."/>
            <person name="Han J."/>
            <person name="Lapidus A."/>
            <person name="Bruce D."/>
            <person name="Goodwin L."/>
            <person name="Pitluck S."/>
            <person name="Peters L."/>
            <person name="Kyrpides N."/>
            <person name="Mavromatis K."/>
            <person name="Ivanova N."/>
            <person name="Mikhailova N."/>
            <person name="Chertkov O."/>
            <person name="Detter J.C."/>
            <person name="Tapia R."/>
            <person name="Han C."/>
            <person name="Land M."/>
            <person name="Hauser L."/>
            <person name="Markowitz V."/>
            <person name="Cheng J.-F."/>
            <person name="Hugenholtz P."/>
            <person name="Woyke T."/>
            <person name="Wu D."/>
            <person name="Gronow S."/>
            <person name="Wellnitz S."/>
            <person name="Brambilla E."/>
            <person name="Klenk H.-P."/>
            <person name="Eisen J.A."/>
        </authorList>
    </citation>
    <scope>NUCLEOTIDE SEQUENCE [LARGE SCALE GENOMIC DNA]</scope>
    <source>
        <strain evidence="7">ATCC BAA-1111 / DSM 21527 / NCTC 11395 / H</strain>
    </source>
</reference>
<keyword evidence="2 3" id="KW-0802">TPR repeat</keyword>
<evidence type="ECO:0000313" key="7">
    <source>
        <dbReference type="Proteomes" id="UP000006048"/>
    </source>
</evidence>
<name>I4B211_TURPD</name>
<dbReference type="PANTHER" id="PTHR44858">
    <property type="entry name" value="TETRATRICOPEPTIDE REPEAT PROTEIN 6"/>
    <property type="match status" value="1"/>
</dbReference>
<dbReference type="PANTHER" id="PTHR44858:SF1">
    <property type="entry name" value="UDP-N-ACETYLGLUCOSAMINE--PEPTIDE N-ACETYLGLUCOSAMINYLTRANSFERASE SPINDLY-RELATED"/>
    <property type="match status" value="1"/>
</dbReference>
<dbReference type="InterPro" id="IPR019734">
    <property type="entry name" value="TPR_rpt"/>
</dbReference>